<dbReference type="EMBL" id="LAYY01000001">
    <property type="protein sequence ID" value="KKK39983.1"/>
    <property type="molecule type" value="Genomic_DNA"/>
</dbReference>
<keyword evidence="2" id="KW-1185">Reference proteome</keyword>
<dbReference type="OrthoDB" id="9808492at2"/>
<evidence type="ECO:0000313" key="2">
    <source>
        <dbReference type="Proteomes" id="UP000034166"/>
    </source>
</evidence>
<reference evidence="1 2" key="1">
    <citation type="submission" date="2015-04" db="EMBL/GenBank/DDBJ databases">
        <title>Taxonomic description and genome sequence of Bacillus campisalis sp. nov., a novel member of the genus Bacillus isolated from solar saltern.</title>
        <authorList>
            <person name="Mathan Kumar R."/>
            <person name="Kaur G."/>
            <person name="Kumar A."/>
            <person name="Singh N.K."/>
            <person name="Kaur N."/>
            <person name="Kumar N."/>
            <person name="Mayilraj S."/>
        </authorList>
    </citation>
    <scope>NUCLEOTIDE SEQUENCE [LARGE SCALE GENOMIC DNA]</scope>
    <source>
        <strain evidence="1 2">SA2-6</strain>
    </source>
</reference>
<dbReference type="AlphaFoldDB" id="A0A0M2T0N3"/>
<sequence length="378" mass="44323">MVINLDLEDILSELQTQITEKNVNFLIGSGASVPFFPPLGNIEKVLTERECSNSVRQLIYLHYFNNVIEKNYDLIDDSIQCEYLVTSNYRRFIRGLVNTMNYRNSRLSPKRANIFTTNYDLFFERAIDYEQRNNSSIILNDGGNGYFFKTLSSENFHKTVSRNGVFDNYHKELPTINLIKCHGSVNWVNQLLGSQEVIEIRKDLKLLEIIRNAANKITLEEKDKNYIEDFLWEDENDESLNLKIHEIAEMNWGTLESFFNEYKKLMIINPEKSKFKNTVLDEYYYSMLRLLSYELEKPQTVLIVFGFSFADEHIRNLIKRSFHNPELRIYIFVYKRGSGNGITQLLNCEYQKNVVIIEPTEDMPPIDLSQLNKLLFGG</sequence>
<dbReference type="PATRIC" id="fig|1408103.3.peg.344"/>
<protein>
    <submittedName>
        <fullName evidence="1">Uncharacterized protein</fullName>
    </submittedName>
</protein>
<comment type="caution">
    <text evidence="1">The sequence shown here is derived from an EMBL/GenBank/DDBJ whole genome shotgun (WGS) entry which is preliminary data.</text>
</comment>
<evidence type="ECO:0000313" key="1">
    <source>
        <dbReference type="EMBL" id="KKK39983.1"/>
    </source>
</evidence>
<dbReference type="Pfam" id="PF13289">
    <property type="entry name" value="SIR2_2"/>
    <property type="match status" value="1"/>
</dbReference>
<name>A0A0M2T0N3_9BACI</name>
<accession>A0A0M2T0N3</accession>
<proteinExistence type="predicted"/>
<dbReference type="Proteomes" id="UP000034166">
    <property type="component" value="Unassembled WGS sequence"/>
</dbReference>
<organism evidence="1 2">
    <name type="scientific">Mesobacillus campisalis</name>
    <dbReference type="NCBI Taxonomy" id="1408103"/>
    <lineage>
        <taxon>Bacteria</taxon>
        <taxon>Bacillati</taxon>
        <taxon>Bacillota</taxon>
        <taxon>Bacilli</taxon>
        <taxon>Bacillales</taxon>
        <taxon>Bacillaceae</taxon>
        <taxon>Mesobacillus</taxon>
    </lineage>
</organism>
<gene>
    <name evidence="1" type="ORF">WQ57_01550</name>
</gene>